<sequence length="232" mass="26245">MRLYIFSCLFFSFLIPSSLAQNCQINQGCGWNLAWTDCQSFNQGANCMINGLSSTCQKQLCSFYQSQLDNYKKNCHLSCMDSNTNCQINQGCTWNWAWTDCQLFNQGVNCMINGLSSACQKQLCSSYQTQLDNYKKNCRLNCMDSNTNCQINQGCGWNWSSNDCKAFNQAMNCMISGSSSTCRKQICSSYQSELNSYGKKCHLSCDSAGNKFEFNSNLLLIFSSIFVAKFIF</sequence>
<proteinExistence type="predicted"/>
<name>A0AC34R0X0_9BILA</name>
<protein>
    <submittedName>
        <fullName evidence="2">Transmembrane protein</fullName>
    </submittedName>
</protein>
<reference evidence="2" key="1">
    <citation type="submission" date="2022-11" db="UniProtKB">
        <authorList>
            <consortium name="WormBaseParasite"/>
        </authorList>
    </citation>
    <scope>IDENTIFICATION</scope>
</reference>
<evidence type="ECO:0000313" key="1">
    <source>
        <dbReference type="Proteomes" id="UP000887576"/>
    </source>
</evidence>
<accession>A0AC34R0X0</accession>
<dbReference type="Proteomes" id="UP000887576">
    <property type="component" value="Unplaced"/>
</dbReference>
<evidence type="ECO:0000313" key="2">
    <source>
        <dbReference type="WBParaSite" id="JU765_v2.g2385.t1"/>
    </source>
</evidence>
<dbReference type="WBParaSite" id="JU765_v2.g2385.t1">
    <property type="protein sequence ID" value="JU765_v2.g2385.t1"/>
    <property type="gene ID" value="JU765_v2.g2385"/>
</dbReference>
<organism evidence="1 2">
    <name type="scientific">Panagrolaimus sp. JU765</name>
    <dbReference type="NCBI Taxonomy" id="591449"/>
    <lineage>
        <taxon>Eukaryota</taxon>
        <taxon>Metazoa</taxon>
        <taxon>Ecdysozoa</taxon>
        <taxon>Nematoda</taxon>
        <taxon>Chromadorea</taxon>
        <taxon>Rhabditida</taxon>
        <taxon>Tylenchina</taxon>
        <taxon>Panagrolaimomorpha</taxon>
        <taxon>Panagrolaimoidea</taxon>
        <taxon>Panagrolaimidae</taxon>
        <taxon>Panagrolaimus</taxon>
    </lineage>
</organism>